<dbReference type="EMBL" id="LSYV01000005">
    <property type="protein sequence ID" value="KXZ54823.1"/>
    <property type="molecule type" value="Genomic_DNA"/>
</dbReference>
<dbReference type="AlphaFoldDB" id="A0A150GYI8"/>
<organism evidence="1 2">
    <name type="scientific">Gonium pectorale</name>
    <name type="common">Green alga</name>
    <dbReference type="NCBI Taxonomy" id="33097"/>
    <lineage>
        <taxon>Eukaryota</taxon>
        <taxon>Viridiplantae</taxon>
        <taxon>Chlorophyta</taxon>
        <taxon>core chlorophytes</taxon>
        <taxon>Chlorophyceae</taxon>
        <taxon>CS clade</taxon>
        <taxon>Chlamydomonadales</taxon>
        <taxon>Volvocaceae</taxon>
        <taxon>Gonium</taxon>
    </lineage>
</organism>
<evidence type="ECO:0000313" key="2">
    <source>
        <dbReference type="Proteomes" id="UP000075714"/>
    </source>
</evidence>
<accession>A0A150GYI8</accession>
<reference evidence="2" key="1">
    <citation type="journal article" date="2016" name="Nat. Commun.">
        <title>The Gonium pectorale genome demonstrates co-option of cell cycle regulation during the evolution of multicellularity.</title>
        <authorList>
            <person name="Hanschen E.R."/>
            <person name="Marriage T.N."/>
            <person name="Ferris P.J."/>
            <person name="Hamaji T."/>
            <person name="Toyoda A."/>
            <person name="Fujiyama A."/>
            <person name="Neme R."/>
            <person name="Noguchi H."/>
            <person name="Minakuchi Y."/>
            <person name="Suzuki M."/>
            <person name="Kawai-Toyooka H."/>
            <person name="Smith D.R."/>
            <person name="Sparks H."/>
            <person name="Anderson J."/>
            <person name="Bakaric R."/>
            <person name="Luria V."/>
            <person name="Karger A."/>
            <person name="Kirschner M.W."/>
            <person name="Durand P.M."/>
            <person name="Michod R.E."/>
            <person name="Nozaki H."/>
            <person name="Olson B.J."/>
        </authorList>
    </citation>
    <scope>NUCLEOTIDE SEQUENCE [LARGE SCALE GENOMIC DNA]</scope>
    <source>
        <strain evidence="2">NIES-2863</strain>
    </source>
</reference>
<comment type="caution">
    <text evidence="1">The sequence shown here is derived from an EMBL/GenBank/DDBJ whole genome shotgun (WGS) entry which is preliminary data.</text>
</comment>
<evidence type="ECO:0000313" key="1">
    <source>
        <dbReference type="EMBL" id="KXZ54823.1"/>
    </source>
</evidence>
<keyword evidence="2" id="KW-1185">Reference proteome</keyword>
<gene>
    <name evidence="1" type="ORF">GPECTOR_4g894</name>
</gene>
<proteinExistence type="predicted"/>
<name>A0A150GYI8_GONPE</name>
<dbReference type="Proteomes" id="UP000075714">
    <property type="component" value="Unassembled WGS sequence"/>
</dbReference>
<protein>
    <submittedName>
        <fullName evidence="1">Uncharacterized protein</fullName>
    </submittedName>
</protein>
<sequence length="91" mass="9602">MSRTAVRLERAASKLVAGSASMRKPRHQPRHQTAAAAVAPILLAHFAAACALSPTSSEQHDETPYPSPRGVDEAAVAQWAVNTLGLQSSML</sequence>